<reference evidence="1" key="1">
    <citation type="submission" date="2019-08" db="EMBL/GenBank/DDBJ databases">
        <authorList>
            <person name="Kucharzyk K."/>
            <person name="Murdoch R.W."/>
            <person name="Higgins S."/>
            <person name="Loffler F."/>
        </authorList>
    </citation>
    <scope>NUCLEOTIDE SEQUENCE</scope>
</reference>
<sequence length="170" mass="19498">MKKLILINGTMGAGKTTTCQELLKLLQPCVFLDGDWCWNMNPFIVNEETKQIVVKNISFMLNNFIACSEFEYIIFCWVMQEEAIIRNLLKNLHLTDTKVYKFTLAVSKEALAQRLNKDIFIGKRKPDVLQRSIEKIPLYINMDTIHIDVSNISQVGAARLIFNSISKPAL</sequence>
<evidence type="ECO:0000313" key="1">
    <source>
        <dbReference type="EMBL" id="MPL76357.1"/>
    </source>
</evidence>
<name>A0A644UBR0_9ZZZZ</name>
<dbReference type="InterPro" id="IPR027417">
    <property type="entry name" value="P-loop_NTPase"/>
</dbReference>
<protein>
    <recommendedName>
        <fullName evidence="2">Nucleotide kinase</fullName>
    </recommendedName>
</protein>
<organism evidence="1">
    <name type="scientific">bioreactor metagenome</name>
    <dbReference type="NCBI Taxonomy" id="1076179"/>
    <lineage>
        <taxon>unclassified sequences</taxon>
        <taxon>metagenomes</taxon>
        <taxon>ecological metagenomes</taxon>
    </lineage>
</organism>
<gene>
    <name evidence="1" type="ORF">SDC9_22202</name>
</gene>
<dbReference type="SUPFAM" id="SSF52540">
    <property type="entry name" value="P-loop containing nucleoside triphosphate hydrolases"/>
    <property type="match status" value="1"/>
</dbReference>
<dbReference type="EMBL" id="VSSQ01000097">
    <property type="protein sequence ID" value="MPL76357.1"/>
    <property type="molecule type" value="Genomic_DNA"/>
</dbReference>
<accession>A0A644UBR0</accession>
<evidence type="ECO:0008006" key="2">
    <source>
        <dbReference type="Google" id="ProtNLM"/>
    </source>
</evidence>
<comment type="caution">
    <text evidence="1">The sequence shown here is derived from an EMBL/GenBank/DDBJ whole genome shotgun (WGS) entry which is preliminary data.</text>
</comment>
<proteinExistence type="predicted"/>
<dbReference type="Gene3D" id="3.40.50.300">
    <property type="entry name" value="P-loop containing nucleotide triphosphate hydrolases"/>
    <property type="match status" value="1"/>
</dbReference>
<dbReference type="AlphaFoldDB" id="A0A644UBR0"/>
<dbReference type="Pfam" id="PF13238">
    <property type="entry name" value="AAA_18"/>
    <property type="match status" value="1"/>
</dbReference>